<evidence type="ECO:0000256" key="1">
    <source>
        <dbReference type="SAM" id="Coils"/>
    </source>
</evidence>
<protein>
    <submittedName>
        <fullName evidence="3">Uncharacterized protein</fullName>
    </submittedName>
</protein>
<dbReference type="Proteomes" id="UP001162060">
    <property type="component" value="Unassembled WGS sequence"/>
</dbReference>
<comment type="caution">
    <text evidence="3">The sequence shown here is derived from an EMBL/GenBank/DDBJ whole genome shotgun (WGS) entry which is preliminary data.</text>
</comment>
<feature type="region of interest" description="Disordered" evidence="2">
    <location>
        <begin position="35"/>
        <end position="72"/>
    </location>
</feature>
<evidence type="ECO:0000313" key="3">
    <source>
        <dbReference type="EMBL" id="CAK7930165.1"/>
    </source>
</evidence>
<proteinExistence type="predicted"/>
<gene>
    <name evidence="3" type="ORF">PM001_LOCUS15315</name>
</gene>
<reference evidence="3" key="1">
    <citation type="submission" date="2024-01" db="EMBL/GenBank/DDBJ databases">
        <authorList>
            <person name="Webb A."/>
        </authorList>
    </citation>
    <scope>NUCLEOTIDE SEQUENCE</scope>
    <source>
        <strain evidence="3">Pm1</strain>
    </source>
</reference>
<keyword evidence="1" id="KW-0175">Coiled coil</keyword>
<feature type="compositionally biased region" description="Polar residues" evidence="2">
    <location>
        <begin position="54"/>
        <end position="72"/>
    </location>
</feature>
<dbReference type="AlphaFoldDB" id="A0AAV1U9Z1"/>
<evidence type="ECO:0000313" key="4">
    <source>
        <dbReference type="Proteomes" id="UP001162060"/>
    </source>
</evidence>
<name>A0AAV1U9Z1_9STRA</name>
<accession>A0AAV1U9Z1</accession>
<dbReference type="EMBL" id="CAKLBY020000163">
    <property type="protein sequence ID" value="CAK7930165.1"/>
    <property type="molecule type" value="Genomic_DNA"/>
</dbReference>
<sequence>MSSMKKVLVRKPEVPLRKHTISSLLADTLQSTLAKQAHLKDSGSAKRPKKQVPEKTQSPGLQEQQLHLKSASSARKQNPLLSFVELLQPSTEDLDLDGLATLMHYIEHPDIDLEDKRKSLQGLKTQLKTQNTNEEVTMLELNIKGMENKGYLTLYESLRAYYGVGRLLTLLANAVFKEKKTCGNVAVQMVSQAFMKQDIDWATYQKMLKTCLTVDPHSRADRLARCALGGDKRLVYTRMRLKEALIGCQALSKEIGGGLKRRRRFKYKSNRQRRGGLP</sequence>
<evidence type="ECO:0000256" key="2">
    <source>
        <dbReference type="SAM" id="MobiDB-lite"/>
    </source>
</evidence>
<feature type="coiled-coil region" evidence="1">
    <location>
        <begin position="113"/>
        <end position="149"/>
    </location>
</feature>
<organism evidence="3 4">
    <name type="scientific">Peronospora matthiolae</name>
    <dbReference type="NCBI Taxonomy" id="2874970"/>
    <lineage>
        <taxon>Eukaryota</taxon>
        <taxon>Sar</taxon>
        <taxon>Stramenopiles</taxon>
        <taxon>Oomycota</taxon>
        <taxon>Peronosporomycetes</taxon>
        <taxon>Peronosporales</taxon>
        <taxon>Peronosporaceae</taxon>
        <taxon>Peronospora</taxon>
    </lineage>
</organism>